<gene>
    <name evidence="2" type="ORF">D5086_0000106760</name>
</gene>
<sequence>MVYPKFIISEEKIFEIDDSRLPLFNSSRRSHPWQRSRFFLQAKCSLFRLQSSFFDSSSIALYLYLFISIINGILFSLPSSSIAASISFFPPASTVFSLDFKVQSSARRRSLQSSP</sequence>
<feature type="transmembrane region" description="Helical" evidence="1">
    <location>
        <begin position="59"/>
        <end position="76"/>
    </location>
</feature>
<reference evidence="2" key="1">
    <citation type="submission" date="2018-10" db="EMBL/GenBank/DDBJ databases">
        <title>Population genomic analysis revealed the cold adaptation of white poplar.</title>
        <authorList>
            <person name="Liu Y.-J."/>
        </authorList>
    </citation>
    <scope>NUCLEOTIDE SEQUENCE [LARGE SCALE GENOMIC DNA]</scope>
    <source>
        <strain evidence="2">PAL-ZL1</strain>
    </source>
</reference>
<accession>A0A4V6A9P8</accession>
<evidence type="ECO:0000313" key="2">
    <source>
        <dbReference type="EMBL" id="TKS08026.1"/>
    </source>
</evidence>
<protein>
    <submittedName>
        <fullName evidence="2">Uncharacterized protein</fullName>
    </submittedName>
</protein>
<name>A0A4V6A9P8_POPAL</name>
<comment type="caution">
    <text evidence="2">The sequence shown here is derived from an EMBL/GenBank/DDBJ whole genome shotgun (WGS) entry which is preliminary data.</text>
</comment>
<proteinExistence type="predicted"/>
<keyword evidence="1" id="KW-0472">Membrane</keyword>
<organism evidence="2">
    <name type="scientific">Populus alba</name>
    <name type="common">White poplar</name>
    <dbReference type="NCBI Taxonomy" id="43335"/>
    <lineage>
        <taxon>Eukaryota</taxon>
        <taxon>Viridiplantae</taxon>
        <taxon>Streptophyta</taxon>
        <taxon>Embryophyta</taxon>
        <taxon>Tracheophyta</taxon>
        <taxon>Spermatophyta</taxon>
        <taxon>Magnoliopsida</taxon>
        <taxon>eudicotyledons</taxon>
        <taxon>Gunneridae</taxon>
        <taxon>Pentapetalae</taxon>
        <taxon>rosids</taxon>
        <taxon>fabids</taxon>
        <taxon>Malpighiales</taxon>
        <taxon>Salicaceae</taxon>
        <taxon>Saliceae</taxon>
        <taxon>Populus</taxon>
    </lineage>
</organism>
<dbReference type="EMBL" id="RCHU01000306">
    <property type="protein sequence ID" value="TKS08026.1"/>
    <property type="molecule type" value="Genomic_DNA"/>
</dbReference>
<keyword evidence="1" id="KW-0812">Transmembrane</keyword>
<keyword evidence="1" id="KW-1133">Transmembrane helix</keyword>
<dbReference type="AlphaFoldDB" id="A0A4V6A9P8"/>
<evidence type="ECO:0000256" key="1">
    <source>
        <dbReference type="SAM" id="Phobius"/>
    </source>
</evidence>